<sequence length="402" mass="43119">MSRIKHPADRSLVLAALTSGLLATSAAPIRAYDVTDSFSIGAVLGAAGQCQEGLGGLVDEDGQSLEGNTCRGGMPFQLELSVRPSERDEFFALFGFAVDNGLNAVSPFVLAPWAVDLEDDLKDINGRGRDYLLQAWYKHTFTLAEDATLGATFGIIDSTGYLDENAYANDEFTQFMNEAFVNSGGFNLPSYDAGAALELALGDWEIKAAALNIGENDDGNNYNFWGAQVGYRLDTALGEGNYRAVITGTSSAFFRPSADLGEAAEWTEDAPQDGAPVAAQKTDLMGYGLSFDQALGDHLGAFLRLGWTDHKDILDYRGLYTGGLQLGGGLWGREADTVGIAYGYLDGANTGISNTNVAELYYRFAANDFLALTADIQYMADAYDSGEDIEGWIFGLRLVAEL</sequence>
<dbReference type="AlphaFoldDB" id="A0A495V8P0"/>
<dbReference type="InterPro" id="IPR007049">
    <property type="entry name" value="Carb-sel_porin_OprB"/>
</dbReference>
<proteinExistence type="inferred from homology"/>
<name>A0A495V8P0_9GAMM</name>
<dbReference type="InterPro" id="IPR038673">
    <property type="entry name" value="OprB_sf"/>
</dbReference>
<evidence type="ECO:0000313" key="4">
    <source>
        <dbReference type="Proteomes" id="UP000274556"/>
    </source>
</evidence>
<dbReference type="GO" id="GO:0016020">
    <property type="term" value="C:membrane"/>
    <property type="evidence" value="ECO:0007669"/>
    <property type="project" value="InterPro"/>
</dbReference>
<gene>
    <name evidence="3" type="ORF">BDD21_3178</name>
</gene>
<accession>A0A495V8P0</accession>
<dbReference type="GO" id="GO:0015288">
    <property type="term" value="F:porin activity"/>
    <property type="evidence" value="ECO:0007669"/>
    <property type="project" value="InterPro"/>
</dbReference>
<comment type="caution">
    <text evidence="3">The sequence shown here is derived from an EMBL/GenBank/DDBJ whole genome shotgun (WGS) entry which is preliminary data.</text>
</comment>
<comment type="similarity">
    <text evidence="1 2">Belongs to the OprB family.</text>
</comment>
<reference evidence="3 4" key="1">
    <citation type="submission" date="2018-10" db="EMBL/GenBank/DDBJ databases">
        <title>Genomic Encyclopedia of Archaeal and Bacterial Type Strains, Phase II (KMG-II): from individual species to whole genera.</title>
        <authorList>
            <person name="Goeker M."/>
        </authorList>
    </citation>
    <scope>NUCLEOTIDE SEQUENCE [LARGE SCALE GENOMIC DNA]</scope>
    <source>
        <strain evidence="3 4">DSM 235</strain>
    </source>
</reference>
<evidence type="ECO:0000313" key="3">
    <source>
        <dbReference type="EMBL" id="RKT45706.1"/>
    </source>
</evidence>
<dbReference type="Proteomes" id="UP000274556">
    <property type="component" value="Unassembled WGS sequence"/>
</dbReference>
<dbReference type="GO" id="GO:0008643">
    <property type="term" value="P:carbohydrate transport"/>
    <property type="evidence" value="ECO:0007669"/>
    <property type="project" value="InterPro"/>
</dbReference>
<keyword evidence="4" id="KW-1185">Reference proteome</keyword>
<evidence type="ECO:0000256" key="2">
    <source>
        <dbReference type="RuleBase" id="RU363072"/>
    </source>
</evidence>
<evidence type="ECO:0000256" key="1">
    <source>
        <dbReference type="ARBA" id="ARBA00008769"/>
    </source>
</evidence>
<dbReference type="RefSeq" id="WP_120797920.1">
    <property type="nucleotide sequence ID" value="NZ_RBXL01000001.1"/>
</dbReference>
<organism evidence="3 4">
    <name type="scientific">Thiocapsa rosea</name>
    <dbReference type="NCBI Taxonomy" id="69360"/>
    <lineage>
        <taxon>Bacteria</taxon>
        <taxon>Pseudomonadati</taxon>
        <taxon>Pseudomonadota</taxon>
        <taxon>Gammaproteobacteria</taxon>
        <taxon>Chromatiales</taxon>
        <taxon>Chromatiaceae</taxon>
        <taxon>Thiocapsa</taxon>
    </lineage>
</organism>
<dbReference type="Gene3D" id="2.40.160.180">
    <property type="entry name" value="Carbohydrate-selective porin OprB"/>
    <property type="match status" value="1"/>
</dbReference>
<dbReference type="EMBL" id="RBXL01000001">
    <property type="protein sequence ID" value="RKT45706.1"/>
    <property type="molecule type" value="Genomic_DNA"/>
</dbReference>
<protein>
    <submittedName>
        <fullName evidence="3">Porin</fullName>
    </submittedName>
</protein>
<dbReference type="OrthoDB" id="5755240at2"/>
<dbReference type="Pfam" id="PF04966">
    <property type="entry name" value="OprB"/>
    <property type="match status" value="1"/>
</dbReference>